<name>A0A0D2AT29_9EURO</name>
<dbReference type="OrthoDB" id="5398854at2759"/>
<keyword evidence="2" id="KW-1185">Reference proteome</keyword>
<dbReference type="VEuPathDB" id="FungiDB:PV06_06485"/>
<accession>A0A0D2AT29</accession>
<organism evidence="1 2">
    <name type="scientific">Exophiala oligosperma</name>
    <dbReference type="NCBI Taxonomy" id="215243"/>
    <lineage>
        <taxon>Eukaryota</taxon>
        <taxon>Fungi</taxon>
        <taxon>Dikarya</taxon>
        <taxon>Ascomycota</taxon>
        <taxon>Pezizomycotina</taxon>
        <taxon>Eurotiomycetes</taxon>
        <taxon>Chaetothyriomycetidae</taxon>
        <taxon>Chaetothyriales</taxon>
        <taxon>Herpotrichiellaceae</taxon>
        <taxon>Exophiala</taxon>
    </lineage>
</organism>
<dbReference type="Proteomes" id="UP000053342">
    <property type="component" value="Unassembled WGS sequence"/>
</dbReference>
<sequence>MVGEFFLLLIKLAGKMKRAAECVDRIRNPDKRETFEDFILRGHRIWNKFKHLIKDCEYPMTMP</sequence>
<evidence type="ECO:0000313" key="1">
    <source>
        <dbReference type="EMBL" id="KIW42996.1"/>
    </source>
</evidence>
<protein>
    <submittedName>
        <fullName evidence="1">Uncharacterized protein</fullName>
    </submittedName>
</protein>
<reference evidence="1 2" key="1">
    <citation type="submission" date="2015-01" db="EMBL/GenBank/DDBJ databases">
        <title>The Genome Sequence of Exophiala oligosperma CBS72588.</title>
        <authorList>
            <consortium name="The Broad Institute Genomics Platform"/>
            <person name="Cuomo C."/>
            <person name="de Hoog S."/>
            <person name="Gorbushina A."/>
            <person name="Stielow B."/>
            <person name="Teixiera M."/>
            <person name="Abouelleil A."/>
            <person name="Chapman S.B."/>
            <person name="Priest M."/>
            <person name="Young S.K."/>
            <person name="Wortman J."/>
            <person name="Nusbaum C."/>
            <person name="Birren B."/>
        </authorList>
    </citation>
    <scope>NUCLEOTIDE SEQUENCE [LARGE SCALE GENOMIC DNA]</scope>
    <source>
        <strain evidence="1 2">CBS 72588</strain>
    </source>
</reference>
<dbReference type="AlphaFoldDB" id="A0A0D2AT29"/>
<dbReference type="STRING" id="215243.A0A0D2AT29"/>
<evidence type="ECO:0000313" key="2">
    <source>
        <dbReference type="Proteomes" id="UP000053342"/>
    </source>
</evidence>
<proteinExistence type="predicted"/>
<dbReference type="HOGENOM" id="CLU_2885784_0_0_1"/>
<dbReference type="GeneID" id="27358559"/>
<gene>
    <name evidence="1" type="ORF">PV06_06485</name>
</gene>
<dbReference type="RefSeq" id="XP_016263212.1">
    <property type="nucleotide sequence ID" value="XM_016407608.1"/>
</dbReference>
<dbReference type="EMBL" id="KN847336">
    <property type="protein sequence ID" value="KIW42996.1"/>
    <property type="molecule type" value="Genomic_DNA"/>
</dbReference>